<keyword evidence="5" id="KW-0479">Metal-binding</keyword>
<dbReference type="EMBL" id="JADYXP020000007">
    <property type="protein sequence ID" value="KAL0119637.1"/>
    <property type="molecule type" value="Genomic_DNA"/>
</dbReference>
<gene>
    <name evidence="13" type="ORF">PUN28_007817</name>
</gene>
<feature type="signal peptide" evidence="10">
    <location>
        <begin position="1"/>
        <end position="20"/>
    </location>
</feature>
<dbReference type="SUPFAM" id="SSF55486">
    <property type="entry name" value="Metalloproteases ('zincins'), catalytic domain"/>
    <property type="match status" value="2"/>
</dbReference>
<dbReference type="PANTHER" id="PTHR11733">
    <property type="entry name" value="ZINC METALLOPROTEASE FAMILY M13 NEPRILYSIN-RELATED"/>
    <property type="match status" value="1"/>
</dbReference>
<dbReference type="Gene3D" id="1.10.1380.10">
    <property type="entry name" value="Neutral endopeptidase , domain2"/>
    <property type="match status" value="2"/>
</dbReference>
<evidence type="ECO:0000256" key="2">
    <source>
        <dbReference type="ARBA" id="ARBA00004401"/>
    </source>
</evidence>
<comment type="similarity">
    <text evidence="3">Belongs to the peptidase M13 family.</text>
</comment>
<dbReference type="Pfam" id="PF01431">
    <property type="entry name" value="Peptidase_M13"/>
    <property type="match status" value="1"/>
</dbReference>
<dbReference type="InterPro" id="IPR008753">
    <property type="entry name" value="Peptidase_M13_N"/>
</dbReference>
<evidence type="ECO:0000256" key="5">
    <source>
        <dbReference type="ARBA" id="ARBA00022723"/>
    </source>
</evidence>
<dbReference type="AlphaFoldDB" id="A0AAW2G0J9"/>
<proteinExistence type="inferred from homology"/>
<comment type="caution">
    <text evidence="13">The sequence shown here is derived from an EMBL/GenBank/DDBJ whole genome shotgun (WGS) entry which is preliminary data.</text>
</comment>
<feature type="region of interest" description="Disordered" evidence="9">
    <location>
        <begin position="206"/>
        <end position="261"/>
    </location>
</feature>
<name>A0AAW2G0J9_9HYME</name>
<evidence type="ECO:0000256" key="4">
    <source>
        <dbReference type="ARBA" id="ARBA00022670"/>
    </source>
</evidence>
<organism evidence="13 14">
    <name type="scientific">Cardiocondyla obscurior</name>
    <dbReference type="NCBI Taxonomy" id="286306"/>
    <lineage>
        <taxon>Eukaryota</taxon>
        <taxon>Metazoa</taxon>
        <taxon>Ecdysozoa</taxon>
        <taxon>Arthropoda</taxon>
        <taxon>Hexapoda</taxon>
        <taxon>Insecta</taxon>
        <taxon>Pterygota</taxon>
        <taxon>Neoptera</taxon>
        <taxon>Endopterygota</taxon>
        <taxon>Hymenoptera</taxon>
        <taxon>Apocrita</taxon>
        <taxon>Aculeata</taxon>
        <taxon>Formicoidea</taxon>
        <taxon>Formicidae</taxon>
        <taxon>Myrmicinae</taxon>
        <taxon>Cardiocondyla</taxon>
    </lineage>
</organism>
<keyword evidence="4" id="KW-0645">Protease</keyword>
<dbReference type="PANTHER" id="PTHR11733:SF133">
    <property type="entry name" value="PHOSPHATE-REGULATING NEUTRAL ENDOPEPTIDASE PHEX"/>
    <property type="match status" value="1"/>
</dbReference>
<dbReference type="Pfam" id="PF05649">
    <property type="entry name" value="Peptidase_M13_N"/>
    <property type="match status" value="2"/>
</dbReference>
<evidence type="ECO:0008006" key="15">
    <source>
        <dbReference type="Google" id="ProtNLM"/>
    </source>
</evidence>
<evidence type="ECO:0000256" key="6">
    <source>
        <dbReference type="ARBA" id="ARBA00022801"/>
    </source>
</evidence>
<feature type="domain" description="Peptidase M13 N-terminal" evidence="12">
    <location>
        <begin position="431"/>
        <end position="679"/>
    </location>
</feature>
<keyword evidence="14" id="KW-1185">Reference proteome</keyword>
<feature type="domain" description="Peptidase M13 C-terminal" evidence="11">
    <location>
        <begin position="746"/>
        <end position="930"/>
    </location>
</feature>
<feature type="compositionally biased region" description="Acidic residues" evidence="9">
    <location>
        <begin position="289"/>
        <end position="301"/>
    </location>
</feature>
<dbReference type="Proteomes" id="UP001430953">
    <property type="component" value="Unassembled WGS sequence"/>
</dbReference>
<feature type="compositionally biased region" description="Acidic residues" evidence="9">
    <location>
        <begin position="220"/>
        <end position="232"/>
    </location>
</feature>
<dbReference type="GO" id="GO:0046872">
    <property type="term" value="F:metal ion binding"/>
    <property type="evidence" value="ECO:0007669"/>
    <property type="project" value="UniProtKB-KW"/>
</dbReference>
<keyword evidence="7" id="KW-0862">Zinc</keyword>
<feature type="chain" id="PRO_5043531167" description="Endothelin-converting enzyme 1" evidence="10">
    <location>
        <begin position="21"/>
        <end position="932"/>
    </location>
</feature>
<protein>
    <recommendedName>
        <fullName evidence="15">Endothelin-converting enzyme 1</fullName>
    </recommendedName>
</protein>
<keyword evidence="6" id="KW-0378">Hydrolase</keyword>
<dbReference type="InterPro" id="IPR018497">
    <property type="entry name" value="Peptidase_M13_C"/>
</dbReference>
<dbReference type="PROSITE" id="PS51885">
    <property type="entry name" value="NEPRILYSIN"/>
    <property type="match status" value="1"/>
</dbReference>
<evidence type="ECO:0000256" key="10">
    <source>
        <dbReference type="SAM" id="SignalP"/>
    </source>
</evidence>
<evidence type="ECO:0000256" key="7">
    <source>
        <dbReference type="ARBA" id="ARBA00022833"/>
    </source>
</evidence>
<keyword evidence="10" id="KW-0732">Signal</keyword>
<reference evidence="13 14" key="1">
    <citation type="submission" date="2023-03" db="EMBL/GenBank/DDBJ databases">
        <title>High recombination rates correlate with genetic variation in Cardiocondyla obscurior ants.</title>
        <authorList>
            <person name="Errbii M."/>
        </authorList>
    </citation>
    <scope>NUCLEOTIDE SEQUENCE [LARGE SCALE GENOMIC DNA]</scope>
    <source>
        <strain evidence="13">Alpha-2009</strain>
        <tissue evidence="13">Whole body</tissue>
    </source>
</reference>
<evidence type="ECO:0000256" key="3">
    <source>
        <dbReference type="ARBA" id="ARBA00007357"/>
    </source>
</evidence>
<dbReference type="InterPro" id="IPR042089">
    <property type="entry name" value="Peptidase_M13_dom_2"/>
</dbReference>
<evidence type="ECO:0000256" key="8">
    <source>
        <dbReference type="ARBA" id="ARBA00023049"/>
    </source>
</evidence>
<feature type="domain" description="Peptidase M13 N-terminal" evidence="12">
    <location>
        <begin position="71"/>
        <end position="220"/>
    </location>
</feature>
<dbReference type="GO" id="GO:0004222">
    <property type="term" value="F:metalloendopeptidase activity"/>
    <property type="evidence" value="ECO:0007669"/>
    <property type="project" value="InterPro"/>
</dbReference>
<evidence type="ECO:0000313" key="13">
    <source>
        <dbReference type="EMBL" id="KAL0119637.1"/>
    </source>
</evidence>
<dbReference type="InterPro" id="IPR000718">
    <property type="entry name" value="Peptidase_M13"/>
</dbReference>
<accession>A0AAW2G0J9</accession>
<feature type="compositionally biased region" description="Acidic residues" evidence="9">
    <location>
        <begin position="425"/>
        <end position="439"/>
    </location>
</feature>
<feature type="region of interest" description="Disordered" evidence="9">
    <location>
        <begin position="417"/>
        <end position="439"/>
    </location>
</feature>
<dbReference type="GO" id="GO:0016485">
    <property type="term" value="P:protein processing"/>
    <property type="evidence" value="ECO:0007669"/>
    <property type="project" value="TreeGrafter"/>
</dbReference>
<dbReference type="InterPro" id="IPR024079">
    <property type="entry name" value="MetalloPept_cat_dom_sf"/>
</dbReference>
<evidence type="ECO:0000259" key="12">
    <source>
        <dbReference type="Pfam" id="PF05649"/>
    </source>
</evidence>
<dbReference type="CDD" id="cd08662">
    <property type="entry name" value="M13"/>
    <property type="match status" value="1"/>
</dbReference>
<evidence type="ECO:0000256" key="1">
    <source>
        <dbReference type="ARBA" id="ARBA00001947"/>
    </source>
</evidence>
<dbReference type="PRINTS" id="PR00786">
    <property type="entry name" value="NEPRILYSIN"/>
</dbReference>
<feature type="region of interest" description="Disordered" evidence="9">
    <location>
        <begin position="282"/>
        <end position="312"/>
    </location>
</feature>
<feature type="compositionally biased region" description="Acidic residues" evidence="9">
    <location>
        <begin position="241"/>
        <end position="252"/>
    </location>
</feature>
<comment type="subcellular location">
    <subcellularLocation>
        <location evidence="2">Cell membrane</location>
        <topology evidence="2">Single-pass type II membrane protein</topology>
    </subcellularLocation>
</comment>
<evidence type="ECO:0000256" key="9">
    <source>
        <dbReference type="SAM" id="MobiDB-lite"/>
    </source>
</evidence>
<dbReference type="Gene3D" id="3.40.390.10">
    <property type="entry name" value="Collagenase (Catalytic Domain)"/>
    <property type="match status" value="1"/>
</dbReference>
<dbReference type="GO" id="GO:0005886">
    <property type="term" value="C:plasma membrane"/>
    <property type="evidence" value="ECO:0007669"/>
    <property type="project" value="UniProtKB-SubCell"/>
</dbReference>
<comment type="cofactor">
    <cofactor evidence="1">
        <name>Zn(2+)</name>
        <dbReference type="ChEBI" id="CHEBI:29105"/>
    </cofactor>
</comment>
<evidence type="ECO:0000313" key="14">
    <source>
        <dbReference type="Proteomes" id="UP001430953"/>
    </source>
</evidence>
<evidence type="ECO:0000259" key="11">
    <source>
        <dbReference type="Pfam" id="PF01431"/>
    </source>
</evidence>
<keyword evidence="8" id="KW-0482">Metalloprotease</keyword>
<sequence length="932" mass="107861">MRRLIIFVFIGTLLIGNVTSKVHKHFLKSKWSHNRNAISDNEETKRVVCESKECKQAAKMLLNNMNRSVNPCEDFYEYSCGKWSKNNFIVPGVPVWNSMSQLQLKAVMQVREIVESKSTDNELRVVKLAKQWFKACMDKDTIEKRNLEPLISTLADIGGWPMTMESNEWNEQTNSWQKVDDKYMRLTGRNAFYDVRIKNDDVNVVEIDTPHLPPGSTNLIDDEDEDGEEDDEGGKSKSDEDPSAEEEQSEEDPGFKKKKDSIIIIIDENDKNECNDCDDTDVGSNSSGDGDDCGDDCDDADVGSGNNIYDDDDEDYMRKREKKFRKETSKKKVTGKLERVKNKKIYVKRSTSNNQIVKKNKKIRKQRLKKMTVPKAESKRAQRLNYREKSHAWKNERNHINKKHTRRMNTILELVETTTSISNETNEEDEEDDEEDDEELIDQYGEYIAEVASIIARKNGVNISQEQLEKDVQDMVDFQINLMQIFPNPDLNKPVNMKVTLKDFQDWYDRKDLKTANSKIDWKYKIKALFDEANKPVDDNLSLDITSSEYVNDLISLLDKTSNRTIINYIHWNFISKVIKATTEEMKDLSDSWEEASKGSPSRVRYLYCLKSPEIKDILAYEFVRKYFSDDIMKAATNIVNAIQKAVEHQINQSDWMNSKAKDFALAKVRNIKKFIGYPDWYKNTTIIQEYYDGFVISPLHYENVLRYNSYTKWKSLRTVSESELESDVKKHLNPAEVNAFICLEEYYASINFGSMGFIMAHEVNHGFDDTGHKYDKNGEFLGWLSAMAKSYDKKKECFVKQFNNYPIIKETNETIKDYGKQTTSDNIADTMGLQAIFKAYERSEKEGSTPDTTLPGMEDFSNNQLFFLSFANLWCEATDPKQIIEFAKTDEHSIGRLRIIGSVTNSEDFAKAFNCPANSPMNPEKKCNIWK</sequence>